<reference evidence="1 2" key="1">
    <citation type="submission" date="2014-03" db="EMBL/GenBank/DDBJ databases">
        <title>Genomics of Bifidobacteria.</title>
        <authorList>
            <person name="Ventura M."/>
            <person name="Milani C."/>
            <person name="Lugli G.A."/>
        </authorList>
    </citation>
    <scope>NUCLEOTIDE SEQUENCE [LARGE SCALE GENOMIC DNA]</scope>
    <source>
        <strain evidence="1 2">JCM 13495</strain>
    </source>
</reference>
<organism evidence="1 2">
    <name type="scientific">Bifidobacterium tsurumiense</name>
    <dbReference type="NCBI Taxonomy" id="356829"/>
    <lineage>
        <taxon>Bacteria</taxon>
        <taxon>Bacillati</taxon>
        <taxon>Actinomycetota</taxon>
        <taxon>Actinomycetes</taxon>
        <taxon>Bifidobacteriales</taxon>
        <taxon>Bifidobacteriaceae</taxon>
        <taxon>Bifidobacterium</taxon>
    </lineage>
</organism>
<dbReference type="Gene3D" id="3.30.950.30">
    <property type="entry name" value="Schlafen, AAA domain"/>
    <property type="match status" value="1"/>
</dbReference>
<protein>
    <submittedName>
        <fullName evidence="1">Divergent AAA domain-containing protein</fullName>
    </submittedName>
</protein>
<accession>A0A087EI76</accession>
<proteinExistence type="predicted"/>
<dbReference type="InterPro" id="IPR038461">
    <property type="entry name" value="Schlafen_AlbA_2_dom_sf"/>
</dbReference>
<dbReference type="Proteomes" id="UP000029080">
    <property type="component" value="Unassembled WGS sequence"/>
</dbReference>
<dbReference type="Pfam" id="PF04326">
    <property type="entry name" value="SLFN_AlbA_2"/>
    <property type="match status" value="1"/>
</dbReference>
<dbReference type="AlphaFoldDB" id="A0A087EI76"/>
<name>A0A087EI76_9BIFI</name>
<gene>
    <name evidence="1" type="ORF">BITS_0726</name>
</gene>
<dbReference type="RefSeq" id="WP_026642641.1">
    <property type="nucleotide sequence ID" value="NZ_JAXEUP010000066.1"/>
</dbReference>
<comment type="caution">
    <text evidence="1">The sequence shown here is derived from an EMBL/GenBank/DDBJ whole genome shotgun (WGS) entry which is preliminary data.</text>
</comment>
<dbReference type="PANTHER" id="PTHR30595:SF6">
    <property type="entry name" value="SCHLAFEN ALBA-2 DOMAIN-CONTAINING PROTEIN"/>
    <property type="match status" value="1"/>
</dbReference>
<sequence>MPSRCETNGVEALRFTPEGQYFDRKSARINPHDLAKTITAMANAGGGRLAIGIEDDGQITGFHYAGARTPEEFERCAQEHCDPAPQVTSERFIVNNAASAIDFVLLLSVYPSRPHIVRRKGDSKVFLRVSDKSTSLTEYEVMAVMLSRKEGKVTRSTLASHIGRSKHIAGLTLQDLVGKGVMLWRGSSTHDPKQYYELAHQ</sequence>
<dbReference type="OrthoDB" id="9805115at2"/>
<dbReference type="eggNOG" id="COG2865">
    <property type="taxonomic scope" value="Bacteria"/>
</dbReference>
<keyword evidence="2" id="KW-1185">Reference proteome</keyword>
<dbReference type="STRING" id="356829.BITS_0726"/>
<dbReference type="PANTHER" id="PTHR30595">
    <property type="entry name" value="GLPR-RELATED TRANSCRIPTIONAL REPRESSOR"/>
    <property type="match status" value="1"/>
</dbReference>
<dbReference type="EMBL" id="JGZU01000004">
    <property type="protein sequence ID" value="KFJ07477.1"/>
    <property type="molecule type" value="Genomic_DNA"/>
</dbReference>
<dbReference type="InterPro" id="IPR007421">
    <property type="entry name" value="Schlafen_AlbA_2_dom"/>
</dbReference>
<evidence type="ECO:0000313" key="2">
    <source>
        <dbReference type="Proteomes" id="UP000029080"/>
    </source>
</evidence>
<evidence type="ECO:0000313" key="1">
    <source>
        <dbReference type="EMBL" id="KFJ07477.1"/>
    </source>
</evidence>